<gene>
    <name evidence="6" type="ORF">A3H38_02515</name>
</gene>
<dbReference type="SMART" id="SM00965">
    <property type="entry name" value="STN"/>
    <property type="match status" value="1"/>
</dbReference>
<dbReference type="GO" id="GO:0009306">
    <property type="term" value="P:protein secretion"/>
    <property type="evidence" value="ECO:0007669"/>
    <property type="project" value="InterPro"/>
</dbReference>
<dbReference type="InterPro" id="IPR011662">
    <property type="entry name" value="Secretin/TonB_short_N"/>
</dbReference>
<dbReference type="InterPro" id="IPR001775">
    <property type="entry name" value="GspD/PilQ"/>
</dbReference>
<dbReference type="InterPro" id="IPR004846">
    <property type="entry name" value="T2SS/T3SS_dom"/>
</dbReference>
<reference evidence="6 7" key="1">
    <citation type="journal article" date="2016" name="Nat. Commun.">
        <title>Thousands of microbial genomes shed light on interconnected biogeochemical processes in an aquifer system.</title>
        <authorList>
            <person name="Anantharaman K."/>
            <person name="Brown C.T."/>
            <person name="Hug L.A."/>
            <person name="Sharon I."/>
            <person name="Castelle C.J."/>
            <person name="Probst A.J."/>
            <person name="Thomas B.C."/>
            <person name="Singh A."/>
            <person name="Wilkins M.J."/>
            <person name="Karaoz U."/>
            <person name="Brodie E.L."/>
            <person name="Williams K.H."/>
            <person name="Hubbard S.S."/>
            <person name="Banfield J.F."/>
        </authorList>
    </citation>
    <scope>NUCLEOTIDE SEQUENCE [LARGE SCALE GENOMIC DNA]</scope>
</reference>
<feature type="domain" description="Secretin/TonB short N-terminal" evidence="5">
    <location>
        <begin position="47"/>
        <end position="98"/>
    </location>
</feature>
<accession>A0A1F4RB03</accession>
<evidence type="ECO:0000259" key="5">
    <source>
        <dbReference type="SMART" id="SM00965"/>
    </source>
</evidence>
<organism evidence="6 7">
    <name type="scientific">candidate division WOR-1 bacterium RIFCSPLOWO2_02_FULL_46_20</name>
    <dbReference type="NCBI Taxonomy" id="1802567"/>
    <lineage>
        <taxon>Bacteria</taxon>
        <taxon>Bacillati</taxon>
        <taxon>Saganbacteria</taxon>
    </lineage>
</organism>
<dbReference type="Pfam" id="PF00263">
    <property type="entry name" value="Secretin"/>
    <property type="match status" value="1"/>
</dbReference>
<dbReference type="PRINTS" id="PR00811">
    <property type="entry name" value="BCTERIALGSPD"/>
</dbReference>
<evidence type="ECO:0000256" key="2">
    <source>
        <dbReference type="ARBA" id="ARBA00023136"/>
    </source>
</evidence>
<keyword evidence="3" id="KW-0998">Cell outer membrane</keyword>
<sequence>MRQIVVLIMLLNYLVGTSLASLPLPKVEFEDAAVLDVVRILAKQAGLNLVVSGNGGLDQTKRTTLHLKNVTAEEALEYVLKTNDMTFERKGSAVLVSMLLQDPEAKGEIETMSLKYLSAEKISSLLARVLPVLKTSMGGSANSIVLKGRGEMIDEARKLISSVDLPIPQILIECKVLEISESDSMHLGLSYGEEAGTIQFLTDKDTRKTSAVSDLQTTLNGLISNGQAKIVASPKIATLDDHQAVLNIGSRIPYAVPVSSTSGSTQWTVEYIEAGVKLKITPRLGEAGYITTSIQPEVSSVSEWRTTAAGDFPVISSRNAQATLRVKDGETIVVGGLMSESERENVSRVPILGYIPLAGILFQNKTMEKAKTEIVFLITPHVI</sequence>
<evidence type="ECO:0000256" key="3">
    <source>
        <dbReference type="ARBA" id="ARBA00023237"/>
    </source>
</evidence>
<proteinExistence type="inferred from homology"/>
<dbReference type="AlphaFoldDB" id="A0A1F4RB03"/>
<dbReference type="InterPro" id="IPR050810">
    <property type="entry name" value="Bact_Secretion_Sys_Channel"/>
</dbReference>
<dbReference type="GO" id="GO:0019867">
    <property type="term" value="C:outer membrane"/>
    <property type="evidence" value="ECO:0007669"/>
    <property type="project" value="InterPro"/>
</dbReference>
<evidence type="ECO:0000256" key="4">
    <source>
        <dbReference type="RuleBase" id="RU004003"/>
    </source>
</evidence>
<protein>
    <recommendedName>
        <fullName evidence="5">Secretin/TonB short N-terminal domain-containing protein</fullName>
    </recommendedName>
</protein>
<evidence type="ECO:0000313" key="6">
    <source>
        <dbReference type="EMBL" id="OGC05296.1"/>
    </source>
</evidence>
<dbReference type="Proteomes" id="UP000176938">
    <property type="component" value="Unassembled WGS sequence"/>
</dbReference>
<dbReference type="Gene3D" id="3.30.1370.130">
    <property type="match status" value="1"/>
</dbReference>
<comment type="similarity">
    <text evidence="4">Belongs to the bacterial secretin family.</text>
</comment>
<dbReference type="GO" id="GO:0015627">
    <property type="term" value="C:type II protein secretion system complex"/>
    <property type="evidence" value="ECO:0007669"/>
    <property type="project" value="TreeGrafter"/>
</dbReference>
<keyword evidence="2" id="KW-0472">Membrane</keyword>
<evidence type="ECO:0000256" key="1">
    <source>
        <dbReference type="ARBA" id="ARBA00022448"/>
    </source>
</evidence>
<dbReference type="Pfam" id="PF07660">
    <property type="entry name" value="STN"/>
    <property type="match status" value="1"/>
</dbReference>
<comment type="caution">
    <text evidence="6">The sequence shown here is derived from an EMBL/GenBank/DDBJ whole genome shotgun (WGS) entry which is preliminary data.</text>
</comment>
<evidence type="ECO:0000313" key="7">
    <source>
        <dbReference type="Proteomes" id="UP000176938"/>
    </source>
</evidence>
<keyword evidence="1" id="KW-0813">Transport</keyword>
<dbReference type="PANTHER" id="PTHR30332:SF17">
    <property type="entry name" value="TYPE IV PILIATION SYSTEM PROTEIN DR_0774-RELATED"/>
    <property type="match status" value="1"/>
</dbReference>
<dbReference type="EMBL" id="METP01000046">
    <property type="protein sequence ID" value="OGC05296.1"/>
    <property type="molecule type" value="Genomic_DNA"/>
</dbReference>
<dbReference type="PANTHER" id="PTHR30332">
    <property type="entry name" value="PROBABLE GENERAL SECRETION PATHWAY PROTEIN D"/>
    <property type="match status" value="1"/>
</dbReference>
<name>A0A1F4RB03_UNCSA</name>